<dbReference type="STRING" id="936435.F8QFC1"/>
<dbReference type="Gene3D" id="3.30.40.10">
    <property type="entry name" value="Zinc/RING finger domain, C3HC4 (zinc finger)"/>
    <property type="match status" value="1"/>
</dbReference>
<dbReference type="InterPro" id="IPR013083">
    <property type="entry name" value="Znf_RING/FYVE/PHD"/>
</dbReference>
<accession>F8QFC1</accession>
<feature type="region of interest" description="Disordered" evidence="1">
    <location>
        <begin position="177"/>
        <end position="208"/>
    </location>
</feature>
<name>F8QFC1_SERL3</name>
<dbReference type="OrthoDB" id="8062037at2759"/>
<organism evidence="3">
    <name type="scientific">Serpula lacrymans var. lacrymans (strain S7.3)</name>
    <name type="common">Dry rot fungus</name>
    <dbReference type="NCBI Taxonomy" id="936435"/>
    <lineage>
        <taxon>Eukaryota</taxon>
        <taxon>Fungi</taxon>
        <taxon>Dikarya</taxon>
        <taxon>Basidiomycota</taxon>
        <taxon>Agaricomycotina</taxon>
        <taxon>Agaricomycetes</taxon>
        <taxon>Agaricomycetidae</taxon>
        <taxon>Boletales</taxon>
        <taxon>Coniophorineae</taxon>
        <taxon>Serpulaceae</taxon>
        <taxon>Serpula</taxon>
    </lineage>
</organism>
<evidence type="ECO:0008006" key="4">
    <source>
        <dbReference type="Google" id="ProtNLM"/>
    </source>
</evidence>
<evidence type="ECO:0000256" key="1">
    <source>
        <dbReference type="SAM" id="MobiDB-lite"/>
    </source>
</evidence>
<dbReference type="AlphaFoldDB" id="F8QFC1"/>
<protein>
    <recommendedName>
        <fullName evidence="4">RING-type domain-containing protein</fullName>
    </recommendedName>
</protein>
<proteinExistence type="predicted"/>
<sequence length="208" mass="23399">MSDMHMHFNLEDMNEIIPHLAALSSASRRTQQQTADLIKGLPQLTEEDLLKAGHQESLCPICFNPFLAIIAEEEMALAMDSPAHPPELLGVTKLSESCGHIFCRRELSVEFHAFILKWINDAHDSCPTCRRPFIPTDPNNDERDTTTPQAPNIFGGLDGLILNNDLEPFRQYARHLSRLDGRTDNSTNQSSRDDSHNDDAHEFAGMYS</sequence>
<reference evidence="3" key="1">
    <citation type="journal article" date="2011" name="Science">
        <title>The plant cell wall-decomposing machinery underlies the functional diversity of forest fungi.</title>
        <authorList>
            <person name="Eastwood D.C."/>
            <person name="Floudas D."/>
            <person name="Binder M."/>
            <person name="Majcherczyk A."/>
            <person name="Schneider P."/>
            <person name="Aerts A."/>
            <person name="Asiegbu F.O."/>
            <person name="Baker S.E."/>
            <person name="Barry K."/>
            <person name="Bendiksby M."/>
            <person name="Blumentritt M."/>
            <person name="Coutinho P.M."/>
            <person name="Cullen D."/>
            <person name="de Vries R.P."/>
            <person name="Gathman A."/>
            <person name="Goodell B."/>
            <person name="Henrissat B."/>
            <person name="Ihrmark K."/>
            <person name="Kauserud H."/>
            <person name="Kohler A."/>
            <person name="LaButti K."/>
            <person name="Lapidus A."/>
            <person name="Lavin J.L."/>
            <person name="Lee Y.-H."/>
            <person name="Lindquist E."/>
            <person name="Lilly W."/>
            <person name="Lucas S."/>
            <person name="Morin E."/>
            <person name="Murat C."/>
            <person name="Oguiza J.A."/>
            <person name="Park J."/>
            <person name="Pisabarro A.G."/>
            <person name="Riley R."/>
            <person name="Rosling A."/>
            <person name="Salamov A."/>
            <person name="Schmidt O."/>
            <person name="Schmutz J."/>
            <person name="Skrede I."/>
            <person name="Stenlid J."/>
            <person name="Wiebenga A."/>
            <person name="Xie X."/>
            <person name="Kuees U."/>
            <person name="Hibbett D.S."/>
            <person name="Hoffmeister D."/>
            <person name="Hoegberg N."/>
            <person name="Martin F."/>
            <person name="Grigoriev I.V."/>
            <person name="Watkinson S.C."/>
        </authorList>
    </citation>
    <scope>NUCLEOTIDE SEQUENCE [LARGE SCALE GENOMIC DNA]</scope>
    <source>
        <strain evidence="3">strain S7.3</strain>
    </source>
</reference>
<gene>
    <name evidence="2" type="ORF">SERLA73DRAFT_79122</name>
</gene>
<dbReference type="HOGENOM" id="CLU_083670_0_0_1"/>
<feature type="compositionally biased region" description="Basic and acidic residues" evidence="1">
    <location>
        <begin position="191"/>
        <end position="202"/>
    </location>
</feature>
<evidence type="ECO:0000313" key="3">
    <source>
        <dbReference type="Proteomes" id="UP000008063"/>
    </source>
</evidence>
<dbReference type="SUPFAM" id="SSF57850">
    <property type="entry name" value="RING/U-box"/>
    <property type="match status" value="1"/>
</dbReference>
<dbReference type="Proteomes" id="UP000008063">
    <property type="component" value="Unassembled WGS sequence"/>
</dbReference>
<evidence type="ECO:0000313" key="2">
    <source>
        <dbReference type="EMBL" id="EGN93080.1"/>
    </source>
</evidence>
<dbReference type="EMBL" id="GL945495">
    <property type="protein sequence ID" value="EGN93080.1"/>
    <property type="molecule type" value="Genomic_DNA"/>
</dbReference>
<keyword evidence="3" id="KW-1185">Reference proteome</keyword>
<dbReference type="InParanoid" id="F8QFC1"/>